<dbReference type="NCBIfam" id="TIGR00350">
    <property type="entry name" value="lytR_cpsA_psr"/>
    <property type="match status" value="1"/>
</dbReference>
<dbReference type="Proteomes" id="UP000640930">
    <property type="component" value="Unassembled WGS sequence"/>
</dbReference>
<keyword evidence="2" id="KW-0812">Transmembrane</keyword>
<dbReference type="PANTHER" id="PTHR33392:SF6">
    <property type="entry name" value="POLYISOPRENYL-TEICHOIC ACID--PEPTIDOGLYCAN TEICHOIC ACID TRANSFERASE TAGU"/>
    <property type="match status" value="1"/>
</dbReference>
<evidence type="ECO:0000259" key="3">
    <source>
        <dbReference type="Pfam" id="PF03816"/>
    </source>
</evidence>
<proteinExistence type="inferred from homology"/>
<evidence type="ECO:0000256" key="2">
    <source>
        <dbReference type="SAM" id="Phobius"/>
    </source>
</evidence>
<keyword evidence="2" id="KW-0472">Membrane</keyword>
<dbReference type="RefSeq" id="WP_191706236.1">
    <property type="nucleotide sequence ID" value="NZ_JACSQA010000003.1"/>
</dbReference>
<dbReference type="InterPro" id="IPR004474">
    <property type="entry name" value="LytR_CpsA_psr"/>
</dbReference>
<comment type="similarity">
    <text evidence="1">Belongs to the LytR/CpsA/Psr (LCP) family.</text>
</comment>
<dbReference type="PANTHER" id="PTHR33392">
    <property type="entry name" value="POLYISOPRENYL-TEICHOIC ACID--PEPTIDOGLYCAN TEICHOIC ACID TRANSFERASE TAGU"/>
    <property type="match status" value="1"/>
</dbReference>
<evidence type="ECO:0000256" key="1">
    <source>
        <dbReference type="ARBA" id="ARBA00006068"/>
    </source>
</evidence>
<name>A0ABR8X918_9BACL</name>
<keyword evidence="2" id="KW-1133">Transmembrane helix</keyword>
<keyword evidence="5" id="KW-1185">Reference proteome</keyword>
<protein>
    <submittedName>
        <fullName evidence="4">LCP family protein</fullName>
    </submittedName>
</protein>
<dbReference type="EMBL" id="JACSQA010000003">
    <property type="protein sequence ID" value="MBD8025693.1"/>
    <property type="molecule type" value="Genomic_DNA"/>
</dbReference>
<dbReference type="InterPro" id="IPR050922">
    <property type="entry name" value="LytR/CpsA/Psr_CW_biosynth"/>
</dbReference>
<comment type="caution">
    <text evidence="4">The sequence shown here is derived from an EMBL/GenBank/DDBJ whole genome shotgun (WGS) entry which is preliminary data.</text>
</comment>
<organism evidence="4 5">
    <name type="scientific">Ureibacillus galli</name>
    <dbReference type="NCBI Taxonomy" id="2762222"/>
    <lineage>
        <taxon>Bacteria</taxon>
        <taxon>Bacillati</taxon>
        <taxon>Bacillota</taxon>
        <taxon>Bacilli</taxon>
        <taxon>Bacillales</taxon>
        <taxon>Caryophanaceae</taxon>
        <taxon>Ureibacillus</taxon>
    </lineage>
</organism>
<evidence type="ECO:0000313" key="5">
    <source>
        <dbReference type="Proteomes" id="UP000640930"/>
    </source>
</evidence>
<accession>A0ABR8X918</accession>
<gene>
    <name evidence="4" type="ORF">H9636_03390</name>
</gene>
<sequence>MVKEKRTDKVKSKKRKVLKWVGITVGLFLLAIAGLVAKVYFDAKNTVENVYEELDKSELREVNVNVEEQEPISILLLGVDEREGDAGRSDTMIVVTVNPETKDSKMLSIPRDTYTEIEGHGMDKINHAFAYGGIELSRKTVENLLEIPIDYVVQVNMDSFKDIIDAVGGITINNTLAFEYGGSNFPEGTITLDGDSALNYVRMRYEDPEGDFGRQNRQKKVIQGIASSAVSVDTALNYKSIFESIEDNVRVNASYNELMTMQKNYKNSFSSIEQLYINGGNGTKIDGIYYYVPDETELETVKSTLKTHLELNS</sequence>
<dbReference type="Gene3D" id="3.40.630.190">
    <property type="entry name" value="LCP protein"/>
    <property type="match status" value="1"/>
</dbReference>
<feature type="transmembrane region" description="Helical" evidence="2">
    <location>
        <begin position="20"/>
        <end position="41"/>
    </location>
</feature>
<feature type="domain" description="Cell envelope-related transcriptional attenuator" evidence="3">
    <location>
        <begin position="88"/>
        <end position="229"/>
    </location>
</feature>
<evidence type="ECO:0000313" key="4">
    <source>
        <dbReference type="EMBL" id="MBD8025693.1"/>
    </source>
</evidence>
<reference evidence="4 5" key="1">
    <citation type="submission" date="2020-08" db="EMBL/GenBank/DDBJ databases">
        <title>A Genomic Blueprint of the Chicken Gut Microbiome.</title>
        <authorList>
            <person name="Gilroy R."/>
            <person name="Ravi A."/>
            <person name="Getino M."/>
            <person name="Pursley I."/>
            <person name="Horton D.L."/>
            <person name="Alikhan N.-F."/>
            <person name="Baker D."/>
            <person name="Gharbi K."/>
            <person name="Hall N."/>
            <person name="Watson M."/>
            <person name="Adriaenssens E.M."/>
            <person name="Foster-Nyarko E."/>
            <person name="Jarju S."/>
            <person name="Secka A."/>
            <person name="Antonio M."/>
            <person name="Oren A."/>
            <person name="Chaudhuri R."/>
            <person name="La Ragione R.M."/>
            <person name="Hildebrand F."/>
            <person name="Pallen M.J."/>
        </authorList>
    </citation>
    <scope>NUCLEOTIDE SEQUENCE [LARGE SCALE GENOMIC DNA]</scope>
    <source>
        <strain evidence="4 5">Re31</strain>
    </source>
</reference>
<dbReference type="Pfam" id="PF03816">
    <property type="entry name" value="LytR_cpsA_psr"/>
    <property type="match status" value="1"/>
</dbReference>